<dbReference type="GO" id="GO:0046596">
    <property type="term" value="P:regulation of viral entry into host cell"/>
    <property type="evidence" value="ECO:0000318"/>
    <property type="project" value="GO_Central"/>
</dbReference>
<dbReference type="Pfam" id="PF15227">
    <property type="entry name" value="zf-C3HC4_4"/>
    <property type="match status" value="1"/>
</dbReference>
<evidence type="ECO:0000256" key="3">
    <source>
        <dbReference type="ARBA" id="ARBA00004718"/>
    </source>
</evidence>
<protein>
    <recommendedName>
        <fullName evidence="15">E3 ubiquitin-protein ligase TRIM38</fullName>
        <ecNumber evidence="5">2.3.2.27</ecNumber>
    </recommendedName>
    <alternativeName>
        <fullName evidence="16">Tripartite motif-containing protein 38</fullName>
    </alternativeName>
</protein>
<dbReference type="AlphaFoldDB" id="A0A9L0S924"/>
<evidence type="ECO:0000256" key="13">
    <source>
        <dbReference type="ARBA" id="ARBA00022859"/>
    </source>
</evidence>
<dbReference type="CDD" id="cd16600">
    <property type="entry name" value="RING-HC_TRIM38_C-IV"/>
    <property type="match status" value="1"/>
</dbReference>
<evidence type="ECO:0000256" key="18">
    <source>
        <dbReference type="SAM" id="Coils"/>
    </source>
</evidence>
<dbReference type="InterPro" id="IPR043136">
    <property type="entry name" value="B30.2/SPRY_sf"/>
</dbReference>
<dbReference type="PRINTS" id="PR01407">
    <property type="entry name" value="BUTYPHLNCDUF"/>
</dbReference>
<dbReference type="InterPro" id="IPR003879">
    <property type="entry name" value="Butyrophylin_SPRY"/>
</dbReference>
<evidence type="ECO:0000256" key="6">
    <source>
        <dbReference type="ARBA" id="ARBA00022490"/>
    </source>
</evidence>
<keyword evidence="6" id="KW-0963">Cytoplasm</keyword>
<dbReference type="GO" id="GO:0046598">
    <property type="term" value="P:positive regulation of viral entry into host cell"/>
    <property type="evidence" value="ECO:0007669"/>
    <property type="project" value="Ensembl"/>
</dbReference>
<comment type="subunit">
    <text evidence="14">Interacts (via B30.2/SPRY domain) with TAB2 and TAB3.</text>
</comment>
<feature type="domain" description="B30.2/SPRY" evidence="21">
    <location>
        <begin position="294"/>
        <end position="484"/>
    </location>
</feature>
<dbReference type="InterPro" id="IPR003877">
    <property type="entry name" value="SPRY_dom"/>
</dbReference>
<dbReference type="SUPFAM" id="SSF49899">
    <property type="entry name" value="Concanavalin A-like lectins/glucanases"/>
    <property type="match status" value="1"/>
</dbReference>
<accession>A0A9L0S924</accession>
<keyword evidence="18" id="KW-0175">Coiled coil</keyword>
<dbReference type="GO" id="GO:0043123">
    <property type="term" value="P:positive regulation of canonical NF-kappaB signal transduction"/>
    <property type="evidence" value="ECO:0000318"/>
    <property type="project" value="GO_Central"/>
</dbReference>
<evidence type="ECO:0000259" key="21">
    <source>
        <dbReference type="PROSITE" id="PS50188"/>
    </source>
</evidence>
<dbReference type="PROSITE" id="PS00518">
    <property type="entry name" value="ZF_RING_1"/>
    <property type="match status" value="1"/>
</dbReference>
<comment type="pathway">
    <text evidence="3">Protein modification; protein sumoylation.</text>
</comment>
<reference evidence="22" key="3">
    <citation type="submission" date="2025-09" db="UniProtKB">
        <authorList>
            <consortium name="Ensembl"/>
        </authorList>
    </citation>
    <scope>IDENTIFICATION</scope>
    <source>
        <strain evidence="22">Thoroughbred</strain>
    </source>
</reference>
<dbReference type="SMART" id="SM00336">
    <property type="entry name" value="BBOX"/>
    <property type="match status" value="1"/>
</dbReference>
<keyword evidence="13" id="KW-0391">Immunity</keyword>
<organism evidence="22 23">
    <name type="scientific">Equus caballus</name>
    <name type="common">Horse</name>
    <dbReference type="NCBI Taxonomy" id="9796"/>
    <lineage>
        <taxon>Eukaryota</taxon>
        <taxon>Metazoa</taxon>
        <taxon>Chordata</taxon>
        <taxon>Craniata</taxon>
        <taxon>Vertebrata</taxon>
        <taxon>Euteleostomi</taxon>
        <taxon>Mammalia</taxon>
        <taxon>Eutheria</taxon>
        <taxon>Laurasiatheria</taxon>
        <taxon>Perissodactyla</taxon>
        <taxon>Equidae</taxon>
        <taxon>Equus</taxon>
    </lineage>
</organism>
<evidence type="ECO:0000256" key="14">
    <source>
        <dbReference type="ARBA" id="ARBA00066102"/>
    </source>
</evidence>
<dbReference type="InterPro" id="IPR050143">
    <property type="entry name" value="TRIM/RBCC"/>
</dbReference>
<evidence type="ECO:0000256" key="1">
    <source>
        <dbReference type="ARBA" id="ARBA00000900"/>
    </source>
</evidence>
<dbReference type="Gene3D" id="3.30.40.10">
    <property type="entry name" value="Zinc/RING finger domain, C3HC4 (zinc finger)"/>
    <property type="match status" value="1"/>
</dbReference>
<dbReference type="InterPro" id="IPR000315">
    <property type="entry name" value="Znf_B-box"/>
</dbReference>
<keyword evidence="7" id="KW-0399">Innate immunity</keyword>
<evidence type="ECO:0000256" key="10">
    <source>
        <dbReference type="ARBA" id="ARBA00022771"/>
    </source>
</evidence>
<dbReference type="Proteomes" id="UP000002281">
    <property type="component" value="Chromosome 20"/>
</dbReference>
<dbReference type="Pfam" id="PF13765">
    <property type="entry name" value="PRY"/>
    <property type="match status" value="1"/>
</dbReference>
<dbReference type="SMART" id="SM00184">
    <property type="entry name" value="RING"/>
    <property type="match status" value="1"/>
</dbReference>
<dbReference type="Ensembl" id="ENSECAT00000101586.1">
    <property type="protein sequence ID" value="ENSECAP00000072646.1"/>
    <property type="gene ID" value="ENSECAG00000024438.3"/>
</dbReference>
<dbReference type="GO" id="GO:0045087">
    <property type="term" value="P:innate immune response"/>
    <property type="evidence" value="ECO:0000318"/>
    <property type="project" value="GO_Central"/>
</dbReference>
<dbReference type="InterPro" id="IPR017907">
    <property type="entry name" value="Znf_RING_CS"/>
</dbReference>
<evidence type="ECO:0000313" key="22">
    <source>
        <dbReference type="Ensembl" id="ENSECAP00000072646.1"/>
    </source>
</evidence>
<dbReference type="InterPro" id="IPR006574">
    <property type="entry name" value="PRY"/>
</dbReference>
<dbReference type="EC" id="2.3.2.27" evidence="5"/>
<evidence type="ECO:0000256" key="15">
    <source>
        <dbReference type="ARBA" id="ARBA00073071"/>
    </source>
</evidence>
<dbReference type="GO" id="GO:0008270">
    <property type="term" value="F:zinc ion binding"/>
    <property type="evidence" value="ECO:0007669"/>
    <property type="project" value="UniProtKB-KW"/>
</dbReference>
<feature type="domain" description="RING-type" evidence="19">
    <location>
        <begin position="36"/>
        <end position="83"/>
    </location>
</feature>
<evidence type="ECO:0000256" key="9">
    <source>
        <dbReference type="ARBA" id="ARBA00022723"/>
    </source>
</evidence>
<dbReference type="PROSITE" id="PS50119">
    <property type="entry name" value="ZF_BBOX"/>
    <property type="match status" value="1"/>
</dbReference>
<evidence type="ECO:0000313" key="23">
    <source>
        <dbReference type="Proteomes" id="UP000002281"/>
    </source>
</evidence>
<dbReference type="CDD" id="cd19761">
    <property type="entry name" value="Bbox2_TRIM5-like"/>
    <property type="match status" value="1"/>
</dbReference>
<comment type="subcellular location">
    <subcellularLocation>
        <location evidence="2">Cytoplasm</location>
    </subcellularLocation>
</comment>
<evidence type="ECO:0000256" key="8">
    <source>
        <dbReference type="ARBA" id="ARBA00022679"/>
    </source>
</evidence>
<dbReference type="Gene3D" id="2.60.120.920">
    <property type="match status" value="1"/>
</dbReference>
<dbReference type="FunFam" id="2.60.120.920:FF:000072">
    <property type="entry name" value="Tripartite motif containing 38"/>
    <property type="match status" value="1"/>
</dbReference>
<evidence type="ECO:0000256" key="2">
    <source>
        <dbReference type="ARBA" id="ARBA00004496"/>
    </source>
</evidence>
<dbReference type="SMART" id="SM00449">
    <property type="entry name" value="SPRY"/>
    <property type="match status" value="1"/>
</dbReference>
<dbReference type="GO" id="GO:0010468">
    <property type="term" value="P:regulation of gene expression"/>
    <property type="evidence" value="ECO:0000318"/>
    <property type="project" value="GO_Central"/>
</dbReference>
<dbReference type="SUPFAM" id="SSF57845">
    <property type="entry name" value="B-box zinc-binding domain"/>
    <property type="match status" value="1"/>
</dbReference>
<proteinExistence type="predicted"/>
<gene>
    <name evidence="22" type="primary">TRIM38</name>
</gene>
<dbReference type="InterPro" id="IPR035790">
    <property type="entry name" value="SPRY/PRY_TRIM38"/>
</dbReference>
<dbReference type="PANTHER" id="PTHR24103">
    <property type="entry name" value="E3 UBIQUITIN-PROTEIN LIGASE TRIM"/>
    <property type="match status" value="1"/>
</dbReference>
<dbReference type="Pfam" id="PF00622">
    <property type="entry name" value="SPRY"/>
    <property type="match status" value="1"/>
</dbReference>
<evidence type="ECO:0000256" key="16">
    <source>
        <dbReference type="ARBA" id="ARBA00076822"/>
    </source>
</evidence>
<dbReference type="SMART" id="SM00589">
    <property type="entry name" value="PRY"/>
    <property type="match status" value="1"/>
</dbReference>
<dbReference type="InterPro" id="IPR013320">
    <property type="entry name" value="ConA-like_dom_sf"/>
</dbReference>
<dbReference type="InterPro" id="IPR001870">
    <property type="entry name" value="B30.2/SPRY"/>
</dbReference>
<dbReference type="SUPFAM" id="SSF57850">
    <property type="entry name" value="RING/U-box"/>
    <property type="match status" value="1"/>
</dbReference>
<dbReference type="GO" id="GO:0061630">
    <property type="term" value="F:ubiquitin protein ligase activity"/>
    <property type="evidence" value="ECO:0000318"/>
    <property type="project" value="GO_Central"/>
</dbReference>
<comment type="catalytic activity">
    <reaction evidence="1">
        <text>S-ubiquitinyl-[E2 ubiquitin-conjugating enzyme]-L-cysteine + [acceptor protein]-L-lysine = [E2 ubiquitin-conjugating enzyme]-L-cysteine + N(6)-ubiquitinyl-[acceptor protein]-L-lysine.</text>
        <dbReference type="EC" id="2.3.2.27"/>
    </reaction>
</comment>
<comment type="pathway">
    <text evidence="4">Protein modification; protein ubiquitination.</text>
</comment>
<keyword evidence="12" id="KW-0862">Zinc</keyword>
<dbReference type="Gene3D" id="3.30.160.60">
    <property type="entry name" value="Classic Zinc Finger"/>
    <property type="match status" value="1"/>
</dbReference>
<dbReference type="Pfam" id="PF00643">
    <property type="entry name" value="zf-B_box"/>
    <property type="match status" value="1"/>
</dbReference>
<keyword evidence="10 17" id="KW-0863">Zinc-finger</keyword>
<keyword evidence="11" id="KW-0833">Ubl conjugation pathway</keyword>
<evidence type="ECO:0000256" key="7">
    <source>
        <dbReference type="ARBA" id="ARBA00022588"/>
    </source>
</evidence>
<sequence length="484" mass="55807">MPTFSGRRDMIQCWSFSGKAMASSGNAKKMREEATCSICLNLMVEPVSVSCGHSYCHLCIVRFIENVRLLQPWLGTFSCPQCRATFQMASLRPNKQLGTLIEAIREMEHEMSCEEHGEKLHLFCEDEGQLICWRCERTPQHKGHTTALVEDVCQGYKEKLQEAVTKLRQLEEECMNLKVFTEKQITEWNEKINIQRQKIQSEFKNLQSFLHEEEKCYLWRLEKEKEQILRRLRDNEANLGRKSHELESHILELEAKCQGSAQNLLQDVKDTLSRSWAVKLETPEALSMEVHTVCHVSELYFDVKKMLRRYQVSVTLDPDTAHHELILSEDRRQVTRGCPQEKLDTSRRFTALPCILGCEGFTSGKHYFEVDVGEGTGWDLGLCMENVQRDIGMMRTPQSGFWAIRLCKKKGYVALTSPLTSLHLKEQPLVVGVFLDYEAGVVSFYNITTGSHIFTFPGTSFSDTLRPYFQVYQYSPLFLPSPNE</sequence>
<evidence type="ECO:0000256" key="11">
    <source>
        <dbReference type="ARBA" id="ARBA00022786"/>
    </source>
</evidence>
<reference evidence="22" key="2">
    <citation type="submission" date="2025-08" db="UniProtKB">
        <authorList>
            <consortium name="Ensembl"/>
        </authorList>
    </citation>
    <scope>IDENTIFICATION</scope>
    <source>
        <strain evidence="22">Thoroughbred</strain>
    </source>
</reference>
<dbReference type="PROSITE" id="PS50188">
    <property type="entry name" value="B302_SPRY"/>
    <property type="match status" value="1"/>
</dbReference>
<feature type="coiled-coil region" evidence="18">
    <location>
        <begin position="153"/>
        <end position="180"/>
    </location>
</feature>
<evidence type="ECO:0000259" key="19">
    <source>
        <dbReference type="PROSITE" id="PS50089"/>
    </source>
</evidence>
<reference evidence="22 23" key="1">
    <citation type="journal article" date="2009" name="Science">
        <title>Genome sequence, comparative analysis, and population genetics of the domestic horse.</title>
        <authorList>
            <consortium name="Broad Institute Genome Sequencing Platform"/>
            <consortium name="Broad Institute Whole Genome Assembly Team"/>
            <person name="Wade C.M."/>
            <person name="Giulotto E."/>
            <person name="Sigurdsson S."/>
            <person name="Zoli M."/>
            <person name="Gnerre S."/>
            <person name="Imsland F."/>
            <person name="Lear T.L."/>
            <person name="Adelson D.L."/>
            <person name="Bailey E."/>
            <person name="Bellone R.R."/>
            <person name="Bloecker H."/>
            <person name="Distl O."/>
            <person name="Edgar R.C."/>
            <person name="Garber M."/>
            <person name="Leeb T."/>
            <person name="Mauceli E."/>
            <person name="MacLeod J.N."/>
            <person name="Penedo M.C.T."/>
            <person name="Raison J.M."/>
            <person name="Sharpe T."/>
            <person name="Vogel J."/>
            <person name="Andersson L."/>
            <person name="Antczak D.F."/>
            <person name="Biagi T."/>
            <person name="Binns M.M."/>
            <person name="Chowdhary B.P."/>
            <person name="Coleman S.J."/>
            <person name="Della Valle G."/>
            <person name="Fryc S."/>
            <person name="Guerin G."/>
            <person name="Hasegawa T."/>
            <person name="Hill E.W."/>
            <person name="Jurka J."/>
            <person name="Kiialainen A."/>
            <person name="Lindgren G."/>
            <person name="Liu J."/>
            <person name="Magnani E."/>
            <person name="Mickelson J.R."/>
            <person name="Murray J."/>
            <person name="Nergadze S.G."/>
            <person name="Onofrio R."/>
            <person name="Pedroni S."/>
            <person name="Piras M.F."/>
            <person name="Raudsepp T."/>
            <person name="Rocchi M."/>
            <person name="Roeed K.H."/>
            <person name="Ryder O.A."/>
            <person name="Searle S."/>
            <person name="Skow L."/>
            <person name="Swinburne J.E."/>
            <person name="Syvaenen A.C."/>
            <person name="Tozaki T."/>
            <person name="Valberg S.J."/>
            <person name="Vaudin M."/>
            <person name="White J.R."/>
            <person name="Zody M.C."/>
            <person name="Lander E.S."/>
            <person name="Lindblad-Toh K."/>
        </authorList>
    </citation>
    <scope>NUCLEOTIDE SEQUENCE [LARGE SCALE GENOMIC DNA]</scope>
    <source>
        <strain evidence="22 23">Thoroughbred</strain>
    </source>
</reference>
<keyword evidence="23" id="KW-1185">Reference proteome</keyword>
<dbReference type="InterPro" id="IPR001841">
    <property type="entry name" value="Znf_RING"/>
</dbReference>
<name>A0A9L0S924_HORSE</name>
<evidence type="ECO:0000256" key="17">
    <source>
        <dbReference type="PROSITE-ProRule" id="PRU00024"/>
    </source>
</evidence>
<dbReference type="InterPro" id="IPR013083">
    <property type="entry name" value="Znf_RING/FYVE/PHD"/>
</dbReference>
<dbReference type="GeneTree" id="ENSGT00940000160468"/>
<evidence type="ECO:0000256" key="5">
    <source>
        <dbReference type="ARBA" id="ARBA00012483"/>
    </source>
</evidence>
<evidence type="ECO:0000256" key="4">
    <source>
        <dbReference type="ARBA" id="ARBA00004906"/>
    </source>
</evidence>
<dbReference type="GO" id="GO:0005737">
    <property type="term" value="C:cytoplasm"/>
    <property type="evidence" value="ECO:0000318"/>
    <property type="project" value="GO_Central"/>
</dbReference>
<evidence type="ECO:0000259" key="20">
    <source>
        <dbReference type="PROSITE" id="PS50119"/>
    </source>
</evidence>
<dbReference type="PROSITE" id="PS50089">
    <property type="entry name" value="ZF_RING_2"/>
    <property type="match status" value="1"/>
</dbReference>
<dbReference type="GO" id="GO:0003713">
    <property type="term" value="F:transcription coactivator activity"/>
    <property type="evidence" value="ECO:0007669"/>
    <property type="project" value="Ensembl"/>
</dbReference>
<keyword evidence="8" id="KW-0808">Transferase</keyword>
<dbReference type="CDD" id="cd15815">
    <property type="entry name" value="SPRY_PRY_TRIM38"/>
    <property type="match status" value="1"/>
</dbReference>
<feature type="domain" description="B box-type" evidence="20">
    <location>
        <begin position="108"/>
        <end position="149"/>
    </location>
</feature>
<keyword evidence="9" id="KW-0479">Metal-binding</keyword>
<evidence type="ECO:0000256" key="12">
    <source>
        <dbReference type="ARBA" id="ARBA00022833"/>
    </source>
</evidence>